<evidence type="ECO:0008006" key="4">
    <source>
        <dbReference type="Google" id="ProtNLM"/>
    </source>
</evidence>
<comment type="caution">
    <text evidence="2">The sequence shown here is derived from an EMBL/GenBank/DDBJ whole genome shotgun (WGS) entry which is preliminary data.</text>
</comment>
<proteinExistence type="predicted"/>
<feature type="region of interest" description="Disordered" evidence="1">
    <location>
        <begin position="1"/>
        <end position="20"/>
    </location>
</feature>
<dbReference type="Proteomes" id="UP000593578">
    <property type="component" value="Unassembled WGS sequence"/>
</dbReference>
<evidence type="ECO:0000256" key="1">
    <source>
        <dbReference type="SAM" id="MobiDB-lite"/>
    </source>
</evidence>
<dbReference type="EMBL" id="JABEZZ010000013">
    <property type="protein sequence ID" value="MBA0602402.1"/>
    <property type="molecule type" value="Genomic_DNA"/>
</dbReference>
<dbReference type="AlphaFoldDB" id="A0A7J8QMN7"/>
<gene>
    <name evidence="2" type="ORF">Gorai_002582</name>
</gene>
<feature type="compositionally biased region" description="Basic and acidic residues" evidence="1">
    <location>
        <begin position="10"/>
        <end position="20"/>
    </location>
</feature>
<accession>A0A7J8QMN7</accession>
<name>A0A7J8QMN7_GOSRA</name>
<evidence type="ECO:0000313" key="3">
    <source>
        <dbReference type="Proteomes" id="UP000593578"/>
    </source>
</evidence>
<organism evidence="2 3">
    <name type="scientific">Gossypium raimondii</name>
    <name type="common">Peruvian cotton</name>
    <name type="synonym">Gossypium klotzschianum subsp. raimondii</name>
    <dbReference type="NCBI Taxonomy" id="29730"/>
    <lineage>
        <taxon>Eukaryota</taxon>
        <taxon>Viridiplantae</taxon>
        <taxon>Streptophyta</taxon>
        <taxon>Embryophyta</taxon>
        <taxon>Tracheophyta</taxon>
        <taxon>Spermatophyta</taxon>
        <taxon>Magnoliopsida</taxon>
        <taxon>eudicotyledons</taxon>
        <taxon>Gunneridae</taxon>
        <taxon>Pentapetalae</taxon>
        <taxon>rosids</taxon>
        <taxon>malvids</taxon>
        <taxon>Malvales</taxon>
        <taxon>Malvaceae</taxon>
        <taxon>Malvoideae</taxon>
        <taxon>Gossypium</taxon>
    </lineage>
</organism>
<evidence type="ECO:0000313" key="2">
    <source>
        <dbReference type="EMBL" id="MBA0602402.1"/>
    </source>
</evidence>
<sequence>MASLSVSLNEDGKDEGCKTNDVDSNVVMAVDMDPNPPQEHRVRHSSKQSLALWKSVQPFKLTDIANDKPLVSKVLINGILQRIENEYLPIVCFSCGCYGHVKEMCLMKEKSLDLEVREKSSDLVVGENSVGGDYPSTTVVVDDGNIEDSRVYGP</sequence>
<protein>
    <recommendedName>
        <fullName evidence="4">CCHC-type domain-containing protein</fullName>
    </recommendedName>
</protein>
<reference evidence="2 3" key="1">
    <citation type="journal article" date="2019" name="Genome Biol. Evol.">
        <title>Insights into the evolution of the New World diploid cottons (Gossypium, subgenus Houzingenia) based on genome sequencing.</title>
        <authorList>
            <person name="Grover C.E."/>
            <person name="Arick M.A. 2nd"/>
            <person name="Thrash A."/>
            <person name="Conover J.L."/>
            <person name="Sanders W.S."/>
            <person name="Peterson D.G."/>
            <person name="Frelichowski J.E."/>
            <person name="Scheffler J.A."/>
            <person name="Scheffler B.E."/>
            <person name="Wendel J.F."/>
        </authorList>
    </citation>
    <scope>NUCLEOTIDE SEQUENCE [LARGE SCALE GENOMIC DNA]</scope>
    <source>
        <strain evidence="2">8</strain>
        <tissue evidence="2">Leaf</tissue>
    </source>
</reference>